<accession>A0A9N9BNQ0</accession>
<reference evidence="1" key="1">
    <citation type="submission" date="2021-06" db="EMBL/GenBank/DDBJ databases">
        <authorList>
            <person name="Kallberg Y."/>
            <person name="Tangrot J."/>
            <person name="Rosling A."/>
        </authorList>
    </citation>
    <scope>NUCLEOTIDE SEQUENCE</scope>
    <source>
        <strain evidence="1">AZ414A</strain>
    </source>
</reference>
<dbReference type="OrthoDB" id="2159690at2759"/>
<proteinExistence type="predicted"/>
<protein>
    <submittedName>
        <fullName evidence="1">1503_t:CDS:1</fullName>
    </submittedName>
</protein>
<comment type="caution">
    <text evidence="1">The sequence shown here is derived from an EMBL/GenBank/DDBJ whole genome shotgun (WGS) entry which is preliminary data.</text>
</comment>
<evidence type="ECO:0000313" key="2">
    <source>
        <dbReference type="Proteomes" id="UP000789706"/>
    </source>
</evidence>
<dbReference type="Proteomes" id="UP000789706">
    <property type="component" value="Unassembled WGS sequence"/>
</dbReference>
<sequence length="93" mass="11449">MNFITFLSQLEYPQVSTLKPEQISWIYESDDLHYLLDWLSENIDIEQNYIEFSRVNNHIRKIIYGKEHEILENEINNLRKRQEYAIFNRDQLK</sequence>
<evidence type="ECO:0000313" key="1">
    <source>
        <dbReference type="EMBL" id="CAG8572759.1"/>
    </source>
</evidence>
<organism evidence="1 2">
    <name type="scientific">Diversispora eburnea</name>
    <dbReference type="NCBI Taxonomy" id="1213867"/>
    <lineage>
        <taxon>Eukaryota</taxon>
        <taxon>Fungi</taxon>
        <taxon>Fungi incertae sedis</taxon>
        <taxon>Mucoromycota</taxon>
        <taxon>Glomeromycotina</taxon>
        <taxon>Glomeromycetes</taxon>
        <taxon>Diversisporales</taxon>
        <taxon>Diversisporaceae</taxon>
        <taxon>Diversispora</taxon>
    </lineage>
</organism>
<keyword evidence="2" id="KW-1185">Reference proteome</keyword>
<dbReference type="AlphaFoldDB" id="A0A9N9BNQ0"/>
<dbReference type="EMBL" id="CAJVPK010001132">
    <property type="protein sequence ID" value="CAG8572759.1"/>
    <property type="molecule type" value="Genomic_DNA"/>
</dbReference>
<name>A0A9N9BNQ0_9GLOM</name>
<gene>
    <name evidence="1" type="ORF">DEBURN_LOCUS8169</name>
</gene>